<dbReference type="InterPro" id="IPR036514">
    <property type="entry name" value="SGNH_hydro_sf"/>
</dbReference>
<dbReference type="RefSeq" id="WP_012829203.1">
    <property type="nucleotide sequence ID" value="NC_013440.1"/>
</dbReference>
<dbReference type="Pfam" id="PF13472">
    <property type="entry name" value="Lipase_GDSL_2"/>
    <property type="match status" value="1"/>
</dbReference>
<accession>D0LJN1</accession>
<evidence type="ECO:0000259" key="3">
    <source>
        <dbReference type="Pfam" id="PF13472"/>
    </source>
</evidence>
<dbReference type="HOGENOM" id="CLU_818416_0_0_7"/>
<feature type="signal peptide" evidence="2">
    <location>
        <begin position="1"/>
        <end position="23"/>
    </location>
</feature>
<dbReference type="AlphaFoldDB" id="D0LJN1"/>
<dbReference type="GO" id="GO:0016788">
    <property type="term" value="F:hydrolase activity, acting on ester bonds"/>
    <property type="evidence" value="ECO:0007669"/>
    <property type="project" value="InterPro"/>
</dbReference>
<feature type="domain" description="SGNH hydrolase-type esterase" evidence="3">
    <location>
        <begin position="48"/>
        <end position="302"/>
    </location>
</feature>
<gene>
    <name evidence="4" type="ordered locus">Hoch_4107</name>
</gene>
<dbReference type="STRING" id="502025.Hoch_4107"/>
<reference evidence="4 5" key="1">
    <citation type="journal article" date="2010" name="Stand. Genomic Sci.">
        <title>Complete genome sequence of Haliangium ochraceum type strain (SMP-2).</title>
        <authorList>
            <consortium name="US DOE Joint Genome Institute (JGI-PGF)"/>
            <person name="Ivanova N."/>
            <person name="Daum C."/>
            <person name="Lang E."/>
            <person name="Abt B."/>
            <person name="Kopitz M."/>
            <person name="Saunders E."/>
            <person name="Lapidus A."/>
            <person name="Lucas S."/>
            <person name="Glavina Del Rio T."/>
            <person name="Nolan M."/>
            <person name="Tice H."/>
            <person name="Copeland A."/>
            <person name="Cheng J.F."/>
            <person name="Chen F."/>
            <person name="Bruce D."/>
            <person name="Goodwin L."/>
            <person name="Pitluck S."/>
            <person name="Mavromatis K."/>
            <person name="Pati A."/>
            <person name="Mikhailova N."/>
            <person name="Chen A."/>
            <person name="Palaniappan K."/>
            <person name="Land M."/>
            <person name="Hauser L."/>
            <person name="Chang Y.J."/>
            <person name="Jeffries C.D."/>
            <person name="Detter J.C."/>
            <person name="Brettin T."/>
            <person name="Rohde M."/>
            <person name="Goker M."/>
            <person name="Bristow J."/>
            <person name="Markowitz V."/>
            <person name="Eisen J.A."/>
            <person name="Hugenholtz P."/>
            <person name="Kyrpides N.C."/>
            <person name="Klenk H.P."/>
        </authorList>
    </citation>
    <scope>NUCLEOTIDE SEQUENCE [LARGE SCALE GENOMIC DNA]</scope>
    <source>
        <strain evidence="5">DSM 14365 / CIP 107738 / JCM 11303 / AJ 13395 / SMP-2</strain>
    </source>
</reference>
<dbReference type="InterPro" id="IPR013830">
    <property type="entry name" value="SGNH_hydro"/>
</dbReference>
<proteinExistence type="predicted"/>
<evidence type="ECO:0000256" key="2">
    <source>
        <dbReference type="SAM" id="SignalP"/>
    </source>
</evidence>
<evidence type="ECO:0000313" key="4">
    <source>
        <dbReference type="EMBL" id="ACY16605.1"/>
    </source>
</evidence>
<feature type="chain" id="PRO_5003010315" description="SGNH hydrolase-type esterase domain-containing protein" evidence="2">
    <location>
        <begin position="24"/>
        <end position="312"/>
    </location>
</feature>
<dbReference type="OrthoDB" id="6014761at2"/>
<keyword evidence="2" id="KW-0732">Signal</keyword>
<dbReference type="SUPFAM" id="SSF52266">
    <property type="entry name" value="SGNH hydrolase"/>
    <property type="match status" value="1"/>
</dbReference>
<feature type="region of interest" description="Disordered" evidence="1">
    <location>
        <begin position="282"/>
        <end position="312"/>
    </location>
</feature>
<dbReference type="Proteomes" id="UP000001880">
    <property type="component" value="Chromosome"/>
</dbReference>
<keyword evidence="5" id="KW-1185">Reference proteome</keyword>
<organism evidence="4 5">
    <name type="scientific">Haliangium ochraceum (strain DSM 14365 / JCM 11303 / SMP-2)</name>
    <dbReference type="NCBI Taxonomy" id="502025"/>
    <lineage>
        <taxon>Bacteria</taxon>
        <taxon>Pseudomonadati</taxon>
        <taxon>Myxococcota</taxon>
        <taxon>Polyangia</taxon>
        <taxon>Haliangiales</taxon>
        <taxon>Kofleriaceae</taxon>
        <taxon>Haliangium</taxon>
    </lineage>
</organism>
<sequence>MYLSKILGALAGLAISLTMVAHADAAAHESRTLNPSDGSSSTTRRYVAFGDSIAAGYCGIFCRTSSFAVRHAQDLANVDDARVYYQGRAISGAVMRTIADETEDYANDIANADFISLSGCGNDYLDARSDYRGQSDCTNELVIAQALDTCQSHMRRALDTIAAHKKPSAQVTVMALYYPGVNTDKNRSCGSGSHFDVFLDYMVESNWLACEEALARGFDCVDGLSAFNAPDFDSNGDGRVDSDAMRYDPVVDFGNFEGYYQRVALEHKAVIGDANQKRISRTQNADYLRSDDTHPTSAGHARLGQEHSAVTF</sequence>
<protein>
    <recommendedName>
        <fullName evidence="3">SGNH hydrolase-type esterase domain-containing protein</fullName>
    </recommendedName>
</protein>
<evidence type="ECO:0000313" key="5">
    <source>
        <dbReference type="Proteomes" id="UP000001880"/>
    </source>
</evidence>
<evidence type="ECO:0000256" key="1">
    <source>
        <dbReference type="SAM" id="MobiDB-lite"/>
    </source>
</evidence>
<name>D0LJN1_HALO1</name>
<dbReference type="eggNOG" id="COG2755">
    <property type="taxonomic scope" value="Bacteria"/>
</dbReference>
<dbReference type="Gene3D" id="3.40.50.1110">
    <property type="entry name" value="SGNH hydrolase"/>
    <property type="match status" value="1"/>
</dbReference>
<dbReference type="KEGG" id="hoh:Hoch_4107"/>
<dbReference type="EMBL" id="CP001804">
    <property type="protein sequence ID" value="ACY16605.1"/>
    <property type="molecule type" value="Genomic_DNA"/>
</dbReference>